<gene>
    <name evidence="2" type="ORF">OCC_08275</name>
</gene>
<evidence type="ECO:0008006" key="4">
    <source>
        <dbReference type="Google" id="ProtNLM"/>
    </source>
</evidence>
<organism evidence="2 3">
    <name type="scientific">Thermococcus litoralis (strain ATCC 51850 / DSM 5473 / JCM 8560 / NS-C)</name>
    <dbReference type="NCBI Taxonomy" id="523849"/>
    <lineage>
        <taxon>Archaea</taxon>
        <taxon>Methanobacteriati</taxon>
        <taxon>Methanobacteriota</taxon>
        <taxon>Thermococci</taxon>
        <taxon>Thermococcales</taxon>
        <taxon>Thermococcaceae</taxon>
        <taxon>Thermococcus</taxon>
    </lineage>
</organism>
<name>H3ZKN7_THELN</name>
<evidence type="ECO:0000313" key="3">
    <source>
        <dbReference type="Proteomes" id="UP000015502"/>
    </source>
</evidence>
<proteinExistence type="predicted"/>
<reference evidence="2 3" key="1">
    <citation type="journal article" date="2012" name="J. Bacteriol.">
        <title>Genome sequence of the model hyperthermophilic archaeon Thermococcus litoralis NS-C.</title>
        <authorList>
            <person name="Gardner A.F."/>
            <person name="Kumar S."/>
            <person name="Perler F.B."/>
        </authorList>
    </citation>
    <scope>NUCLEOTIDE SEQUENCE [LARGE SCALE GENOMIC DNA]</scope>
    <source>
        <strain evidence="3">ATCC 51850 / DSM 5473 / JCM 8560 / NS-C</strain>
    </source>
</reference>
<dbReference type="AlphaFoldDB" id="H3ZKN7"/>
<keyword evidence="1" id="KW-0472">Membrane</keyword>
<sequence>MPRLVTCAALASIFILLLLSPTPALGIENSLKIVNAYPAGDKIAFLLLNETSNGFYGVVYDGRSFKAERLPFGGEYIVRHWNGKYWLLQKGDTVTVELYLYRHGKFKLVHTFRGGSACTDNDLDIAWNGGEYYITFLGAGPNDDLAHGECSYEFRDYLLKDGTIVPLNVTGLERWVPQLNAWLVASDFWIYLVDENGNILTKRKISETGWYSTEIAVDGNRTFLVASADGGWVRMFTIENSSLVLTYNRRLENRTPENAGIYLPDFWIGSPILFGESQNGSTVAVWVFNGTDFIKIRTFEDENDYTELHALVTSNKGYILSTTPIFGNSEGASLRLELFELRNLSLVPVNSLNVNDSVVRIAYVRDYGSFGADWPWWTLSGLKVESGFPLVVSGGSSVLFFNLTHVFNLTSGESVELPSSLKGSEYRVAFCCGEWLVFGDDSVYAFKNGQFSDLTQEMLSALYEKPRSGIPLGAVITGGLAAIAALVAVVILRRRNDGER</sequence>
<dbReference type="EMBL" id="CP006670">
    <property type="protein sequence ID" value="EHR79469.1"/>
    <property type="molecule type" value="Genomic_DNA"/>
</dbReference>
<evidence type="ECO:0000256" key="1">
    <source>
        <dbReference type="SAM" id="Phobius"/>
    </source>
</evidence>
<feature type="transmembrane region" description="Helical" evidence="1">
    <location>
        <begin position="470"/>
        <end position="492"/>
    </location>
</feature>
<dbReference type="GeneID" id="16550764"/>
<protein>
    <recommendedName>
        <fullName evidence="4">WD40 repeat domain-containing protein</fullName>
    </recommendedName>
</protein>
<accession>H3ZKN7</accession>
<dbReference type="KEGG" id="tlt:OCC_08275"/>
<dbReference type="SUPFAM" id="SSF101898">
    <property type="entry name" value="NHL repeat"/>
    <property type="match status" value="1"/>
</dbReference>
<dbReference type="HOGENOM" id="CLU_544714_0_0_2"/>
<evidence type="ECO:0000313" key="2">
    <source>
        <dbReference type="EMBL" id="EHR79469.1"/>
    </source>
</evidence>
<dbReference type="RefSeq" id="WP_004066773.1">
    <property type="nucleotide sequence ID" value="NC_022084.1"/>
</dbReference>
<dbReference type="STRING" id="523849.OCC_08275"/>
<dbReference type="Proteomes" id="UP000015502">
    <property type="component" value="Chromosome"/>
</dbReference>
<dbReference type="PaxDb" id="523849-OCC_08275"/>
<keyword evidence="1" id="KW-0812">Transmembrane</keyword>
<dbReference type="OrthoDB" id="89205at2157"/>
<keyword evidence="3" id="KW-1185">Reference proteome</keyword>
<keyword evidence="1" id="KW-1133">Transmembrane helix</keyword>